<dbReference type="Proteomes" id="UP000095380">
    <property type="component" value="Unassembled WGS sequence"/>
</dbReference>
<evidence type="ECO:0000313" key="1">
    <source>
        <dbReference type="EMBL" id="CUN99214.1"/>
    </source>
</evidence>
<accession>A0A174BEY6</accession>
<dbReference type="RefSeq" id="WP_242853911.1">
    <property type="nucleotide sequence ID" value="NZ_CYYM01000005.1"/>
</dbReference>
<gene>
    <name evidence="1" type="ORF">ERS852408_01277</name>
</gene>
<dbReference type="GO" id="GO:0000150">
    <property type="term" value="F:DNA strand exchange activity"/>
    <property type="evidence" value="ECO:0007669"/>
    <property type="project" value="InterPro"/>
</dbReference>
<protein>
    <submittedName>
        <fullName evidence="1">Uncharacterized protein</fullName>
    </submittedName>
</protein>
<proteinExistence type="predicted"/>
<reference evidence="1 2" key="1">
    <citation type="submission" date="2015-09" db="EMBL/GenBank/DDBJ databases">
        <authorList>
            <consortium name="Pathogen Informatics"/>
        </authorList>
    </citation>
    <scope>NUCLEOTIDE SEQUENCE [LARGE SCALE GENOMIC DNA]</scope>
    <source>
        <strain evidence="1 2">2789STDY5608851</strain>
    </source>
</reference>
<name>A0A174BEY6_9FIRM</name>
<dbReference type="AlphaFoldDB" id="A0A174BEY6"/>
<dbReference type="EMBL" id="CYYM01000005">
    <property type="protein sequence ID" value="CUN99214.1"/>
    <property type="molecule type" value="Genomic_DNA"/>
</dbReference>
<organism evidence="1 2">
    <name type="scientific">Dorea longicatena</name>
    <dbReference type="NCBI Taxonomy" id="88431"/>
    <lineage>
        <taxon>Bacteria</taxon>
        <taxon>Bacillati</taxon>
        <taxon>Bacillota</taxon>
        <taxon>Clostridia</taxon>
        <taxon>Lachnospirales</taxon>
        <taxon>Lachnospiraceae</taxon>
        <taxon>Dorea</taxon>
    </lineage>
</organism>
<dbReference type="Gene3D" id="3.40.50.1390">
    <property type="entry name" value="Resolvase, N-terminal catalytic domain"/>
    <property type="match status" value="1"/>
</dbReference>
<dbReference type="InterPro" id="IPR036162">
    <property type="entry name" value="Resolvase-like_N_sf"/>
</dbReference>
<dbReference type="GO" id="GO:0003677">
    <property type="term" value="F:DNA binding"/>
    <property type="evidence" value="ECO:0007669"/>
    <property type="project" value="InterPro"/>
</dbReference>
<dbReference type="SUPFAM" id="SSF53041">
    <property type="entry name" value="Resolvase-like"/>
    <property type="match status" value="1"/>
</dbReference>
<evidence type="ECO:0000313" key="2">
    <source>
        <dbReference type="Proteomes" id="UP000095380"/>
    </source>
</evidence>
<sequence>MTDHRKTAVYIRLSAEDDNVDGRAKKESDSVTSQRILLKSFVIDQLGVDEADILEYVDDGVSGTHFKRQGFQQLRKT</sequence>